<evidence type="ECO:0000313" key="2">
    <source>
        <dbReference type="Proteomes" id="UP000176939"/>
    </source>
</evidence>
<organism evidence="1 2">
    <name type="scientific">Candidatus Woesebacteria bacterium RBG_13_36_22</name>
    <dbReference type="NCBI Taxonomy" id="1802478"/>
    <lineage>
        <taxon>Bacteria</taxon>
        <taxon>Candidatus Woeseibacteriota</taxon>
    </lineage>
</organism>
<comment type="caution">
    <text evidence="1">The sequence shown here is derived from an EMBL/GenBank/DDBJ whole genome shotgun (WGS) entry which is preliminary data.</text>
</comment>
<evidence type="ECO:0000313" key="1">
    <source>
        <dbReference type="EMBL" id="OGM08891.1"/>
    </source>
</evidence>
<reference evidence="1 2" key="1">
    <citation type="journal article" date="2016" name="Nat. Commun.">
        <title>Thousands of microbial genomes shed light on interconnected biogeochemical processes in an aquifer system.</title>
        <authorList>
            <person name="Anantharaman K."/>
            <person name="Brown C.T."/>
            <person name="Hug L.A."/>
            <person name="Sharon I."/>
            <person name="Castelle C.J."/>
            <person name="Probst A.J."/>
            <person name="Thomas B.C."/>
            <person name="Singh A."/>
            <person name="Wilkins M.J."/>
            <person name="Karaoz U."/>
            <person name="Brodie E.L."/>
            <person name="Williams K.H."/>
            <person name="Hubbard S.S."/>
            <person name="Banfield J.F."/>
        </authorList>
    </citation>
    <scope>NUCLEOTIDE SEQUENCE [LARGE SCALE GENOMIC DNA]</scope>
</reference>
<sequence>MALFTSSVDIYKYFLDGIRKYGVGSVPPERFNRLINESQLNWMKSKCPTITAGQKRIDDLRAILVELDEAFLHGGTGSTIIGNKFYLPTGSLYGSAKKYWRAAALRAKTQTATEWTQMVYEDSSQKSISQIDPYEKPDSEQGKYRIIGSNVIMNIGEGVTVYYAQFEYYGYPTEISYNPPSNPKGDFADEQILEIVDLTVQTHLERIESRRFPTFAAEDTSKPK</sequence>
<dbReference type="Proteomes" id="UP000176939">
    <property type="component" value="Unassembled WGS sequence"/>
</dbReference>
<name>A0A1F7X1P1_9BACT</name>
<proteinExistence type="predicted"/>
<dbReference type="AlphaFoldDB" id="A0A1F7X1P1"/>
<protein>
    <submittedName>
        <fullName evidence="1">Uncharacterized protein</fullName>
    </submittedName>
</protein>
<dbReference type="EMBL" id="MGFQ01000035">
    <property type="protein sequence ID" value="OGM08891.1"/>
    <property type="molecule type" value="Genomic_DNA"/>
</dbReference>
<gene>
    <name evidence="1" type="ORF">A2Z67_02680</name>
</gene>
<accession>A0A1F7X1P1</accession>